<evidence type="ECO:0000313" key="2">
    <source>
        <dbReference type="Proteomes" id="UP000323866"/>
    </source>
</evidence>
<organism evidence="1 2">
    <name type="scientific">Rufibacter glacialis</name>
    <dbReference type="NCBI Taxonomy" id="1259555"/>
    <lineage>
        <taxon>Bacteria</taxon>
        <taxon>Pseudomonadati</taxon>
        <taxon>Bacteroidota</taxon>
        <taxon>Cytophagia</taxon>
        <taxon>Cytophagales</taxon>
        <taxon>Hymenobacteraceae</taxon>
        <taxon>Rufibacter</taxon>
    </lineage>
</organism>
<reference evidence="1 2" key="2">
    <citation type="submission" date="2019-09" db="EMBL/GenBank/DDBJ databases">
        <title>A bacterium isolated from glacier soil.</title>
        <authorList>
            <person name="Liu Q."/>
        </authorList>
    </citation>
    <scope>NUCLEOTIDE SEQUENCE [LARGE SCALE GENOMIC DNA]</scope>
    <source>
        <strain evidence="1 2">MDT1-10-3</strain>
    </source>
</reference>
<dbReference type="InterPro" id="IPR026444">
    <property type="entry name" value="Secre_tail"/>
</dbReference>
<dbReference type="NCBIfam" id="TIGR04183">
    <property type="entry name" value="Por_Secre_tail"/>
    <property type="match status" value="1"/>
</dbReference>
<protein>
    <submittedName>
        <fullName evidence="1">T9SS type A sorting domain-containing protein</fullName>
    </submittedName>
</protein>
<proteinExistence type="predicted"/>
<gene>
    <name evidence="1" type="ORF">FOE74_02515</name>
</gene>
<dbReference type="Proteomes" id="UP000323866">
    <property type="component" value="Unassembled WGS sequence"/>
</dbReference>
<accession>A0A5M8QSC0</accession>
<dbReference type="InterPro" id="IPR013783">
    <property type="entry name" value="Ig-like_fold"/>
</dbReference>
<evidence type="ECO:0000313" key="1">
    <source>
        <dbReference type="EMBL" id="KAA6437393.1"/>
    </source>
</evidence>
<dbReference type="OrthoDB" id="927019at2"/>
<comment type="caution">
    <text evidence="1">The sequence shown here is derived from an EMBL/GenBank/DDBJ whole genome shotgun (WGS) entry which is preliminary data.</text>
</comment>
<dbReference type="EMBL" id="VKKZ01000010">
    <property type="protein sequence ID" value="KAA6437393.1"/>
    <property type="molecule type" value="Genomic_DNA"/>
</dbReference>
<dbReference type="AlphaFoldDB" id="A0A5M8QSC0"/>
<name>A0A5M8QSC0_9BACT</name>
<reference evidence="1 2" key="1">
    <citation type="submission" date="2019-07" db="EMBL/GenBank/DDBJ databases">
        <authorList>
            <person name="Qu J.-H."/>
        </authorList>
    </citation>
    <scope>NUCLEOTIDE SEQUENCE [LARGE SCALE GENOMIC DNA]</scope>
    <source>
        <strain evidence="1 2">MDT1-10-3</strain>
    </source>
</reference>
<dbReference type="Gene3D" id="2.60.40.10">
    <property type="entry name" value="Immunoglobulins"/>
    <property type="match status" value="1"/>
</dbReference>
<sequence length="760" mass="81713">MKNAYLPFVCRSTRSLMAFALGLVLALVPLVANSQVAITSVNGFVYKQDFNSLAQANVAFPNIALPGWQLSGGASTTLTADDGSTDGSGYYNYGSTGSSDRSLGFQGTGNKAGDFRLAMKNTTGSPIKYFKISYRAEVWRKTVGNSSPIDFSVSTDQSTFTNVDALDAETYISDNGGAINGNQRFVQKSFIIRNAPLAANGTIWFNWTLHSKWGISIDDVVIEPVNVVDFYNKAGEDLALLTSWETKLLGQTIQPLSFSDADQVFRIENPTAITNGLTLSTHLPVTGVDSKLVIGDGTTRIQMTLAGGQTLKGTVDILDHATLIINTPQVPVFGQLSSGSTVVFEKGAPSVIQEGTEFGRVIFNTANTNKFSKKVKIKGQLTLQNSTLELGDNDLELAAGATIVNSSPRNYIKVNGKGRVRKALKAGEEALLPVGNATYNPVKIKLASGSQEDVFSVGIMEGVYGTYTNDLPNPLTLLSENLVSKTWVVSEDVKGGSDITLTLSWSALDVLPGFNKLNCHIKHYENGVWDTVESTAALLDPISLTYSVSRSGIKSFSPFTVANRGEPGTIIGGPEPFVLPVELINFLVKAKANTVALTWATASEKDNDYFAVERSIDGKNFTEVGQVKGNGTSQVRNEYSFTDYHPMAGTSYYRLRQVDFDGQHEYSPVRSVNAQNSQVVSLSLYPNPTQGTEVTWQMQGLAPGEEATVILTDITGRNVLQRTLPTGGTGVLATAGLKAGTYLVTVHSRAGAKTQRLVVR</sequence>